<keyword evidence="4 6" id="KW-0720">Serine protease</keyword>
<dbReference type="PRINTS" id="PR00723">
    <property type="entry name" value="SUBTILISIN"/>
</dbReference>
<evidence type="ECO:0000259" key="10">
    <source>
        <dbReference type="Pfam" id="PF00082"/>
    </source>
</evidence>
<evidence type="ECO:0000256" key="1">
    <source>
        <dbReference type="ARBA" id="ARBA00011073"/>
    </source>
</evidence>
<evidence type="ECO:0000256" key="7">
    <source>
        <dbReference type="RuleBase" id="RU003355"/>
    </source>
</evidence>
<evidence type="ECO:0000256" key="8">
    <source>
        <dbReference type="SAM" id="MobiDB-lite"/>
    </source>
</evidence>
<feature type="active site" description="Charge relay system" evidence="5 6">
    <location>
        <position position="259"/>
    </location>
</feature>
<feature type="region of interest" description="Disordered" evidence="8">
    <location>
        <begin position="40"/>
        <end position="73"/>
    </location>
</feature>
<dbReference type="InterPro" id="IPR023828">
    <property type="entry name" value="Peptidase_S8_Ser-AS"/>
</dbReference>
<keyword evidence="12" id="KW-1185">Reference proteome</keyword>
<accession>A0A919AE83</accession>
<organism evidence="11 12">
    <name type="scientific">Streptomyces longispororuber</name>
    <dbReference type="NCBI Taxonomy" id="68230"/>
    <lineage>
        <taxon>Bacteria</taxon>
        <taxon>Bacillati</taxon>
        <taxon>Actinomycetota</taxon>
        <taxon>Actinomycetes</taxon>
        <taxon>Kitasatosporales</taxon>
        <taxon>Streptomycetaceae</taxon>
        <taxon>Streptomyces</taxon>
    </lineage>
</organism>
<feature type="active site" description="Charge relay system" evidence="5 6">
    <location>
        <position position="216"/>
    </location>
</feature>
<reference evidence="11" key="1">
    <citation type="journal article" date="2014" name="Int. J. Syst. Evol. Microbiol.">
        <title>Complete genome sequence of Corynebacterium casei LMG S-19264T (=DSM 44701T), isolated from a smear-ripened cheese.</title>
        <authorList>
            <consortium name="US DOE Joint Genome Institute (JGI-PGF)"/>
            <person name="Walter F."/>
            <person name="Albersmeier A."/>
            <person name="Kalinowski J."/>
            <person name="Ruckert C."/>
        </authorList>
    </citation>
    <scope>NUCLEOTIDE SEQUENCE</scope>
    <source>
        <strain evidence="11">JCM 4784</strain>
    </source>
</reference>
<evidence type="ECO:0000313" key="12">
    <source>
        <dbReference type="Proteomes" id="UP000608024"/>
    </source>
</evidence>
<keyword evidence="2 6" id="KW-0645">Protease</keyword>
<dbReference type="InterPro" id="IPR023827">
    <property type="entry name" value="Peptidase_S8_Asp-AS"/>
</dbReference>
<evidence type="ECO:0000256" key="5">
    <source>
        <dbReference type="PIRSR" id="PIRSR615500-1"/>
    </source>
</evidence>
<evidence type="ECO:0000256" key="3">
    <source>
        <dbReference type="ARBA" id="ARBA00022801"/>
    </source>
</evidence>
<reference evidence="11" key="2">
    <citation type="submission" date="2020-09" db="EMBL/GenBank/DDBJ databases">
        <authorList>
            <person name="Sun Q."/>
            <person name="Ohkuma M."/>
        </authorList>
    </citation>
    <scope>NUCLEOTIDE SEQUENCE</scope>
    <source>
        <strain evidence="11">JCM 4784</strain>
    </source>
</reference>
<evidence type="ECO:0000256" key="9">
    <source>
        <dbReference type="SAM" id="SignalP"/>
    </source>
</evidence>
<dbReference type="PANTHER" id="PTHR43806">
    <property type="entry name" value="PEPTIDASE S8"/>
    <property type="match status" value="1"/>
</dbReference>
<sequence length="545" mass="55222">MRGSTDVTRHPAPLGRRVLALPLGVAVVSALAFLPGTAAAQPDAPPAAGPPAAGPSGSSAAGPSGPSAAGPSVAAASADGAAMSYVVNVRKSYGGWISQHVKKAIAKAGGKVVIAYDQIGVIVVHSANPDFARTIRKAKGVQSAGATRTAPLSAQSDDAVEEARPLSAREAAAAAGAAARGQDELEPLQWDLPAVKADRAHKVSLGSPKVTVGVLDSGVDDTHPDIAPNFDKKASASCLGGVPTQKDGAWRPVPKESDHGMHVAGTIAAAKNGTGITGVAPGVKVASLKVAEPATGLYYTEAVVCGFVWAAEHGVDVTNSSYYTDPWLFNCRTDPDQRALVDAVGRASRYAERKGAVNVAAAGNAKTDLAQETLVDTTSPNDSTPVERTIRTADCFDLPSQLPGVVTVSSTGAKGLKSSFSNYGKGVIDITAPGGDSTAYQKPQPPATSGLILSTLPGGKFGYKAGTSMASPHAAGVAALIKSSHPKASAARVKALLYRQADAVPCANPYDIDGDGKVDAVCEGGKNRNGFYGVGMIDALDAVRN</sequence>
<dbReference type="PROSITE" id="PS00137">
    <property type="entry name" value="SUBTILASE_HIS"/>
    <property type="match status" value="1"/>
</dbReference>
<proteinExistence type="inferred from homology"/>
<feature type="compositionally biased region" description="Low complexity" evidence="8">
    <location>
        <begin position="54"/>
        <end position="73"/>
    </location>
</feature>
<dbReference type="GO" id="GO:0004252">
    <property type="term" value="F:serine-type endopeptidase activity"/>
    <property type="evidence" value="ECO:0007669"/>
    <property type="project" value="UniProtKB-UniRule"/>
</dbReference>
<protein>
    <submittedName>
        <fullName evidence="11">Peptidase S8</fullName>
    </submittedName>
</protein>
<dbReference type="GO" id="GO:0006508">
    <property type="term" value="P:proteolysis"/>
    <property type="evidence" value="ECO:0007669"/>
    <property type="project" value="UniProtKB-KW"/>
</dbReference>
<feature type="chain" id="PRO_5038031182" evidence="9">
    <location>
        <begin position="41"/>
        <end position="545"/>
    </location>
</feature>
<gene>
    <name evidence="11" type="ORF">GCM10018785_75100</name>
</gene>
<dbReference type="Gene3D" id="3.40.50.200">
    <property type="entry name" value="Peptidase S8/S53 domain"/>
    <property type="match status" value="1"/>
</dbReference>
<feature type="compositionally biased region" description="Pro residues" evidence="8">
    <location>
        <begin position="43"/>
        <end position="53"/>
    </location>
</feature>
<dbReference type="Pfam" id="PF00082">
    <property type="entry name" value="Peptidase_S8"/>
    <property type="match status" value="1"/>
</dbReference>
<dbReference type="InterPro" id="IPR036852">
    <property type="entry name" value="Peptidase_S8/S53_dom_sf"/>
</dbReference>
<dbReference type="PROSITE" id="PS00138">
    <property type="entry name" value="SUBTILASE_SER"/>
    <property type="match status" value="1"/>
</dbReference>
<evidence type="ECO:0000313" key="11">
    <source>
        <dbReference type="EMBL" id="GHF01455.1"/>
    </source>
</evidence>
<name>A0A919AE83_9ACTN</name>
<feature type="active site" description="Charge relay system" evidence="5 6">
    <location>
        <position position="468"/>
    </location>
</feature>
<keyword evidence="3 6" id="KW-0378">Hydrolase</keyword>
<dbReference type="PANTHER" id="PTHR43806:SF11">
    <property type="entry name" value="CEREVISIN-RELATED"/>
    <property type="match status" value="1"/>
</dbReference>
<feature type="domain" description="Peptidase S8/S53" evidence="10">
    <location>
        <begin position="209"/>
        <end position="510"/>
    </location>
</feature>
<evidence type="ECO:0000256" key="2">
    <source>
        <dbReference type="ARBA" id="ARBA00022670"/>
    </source>
</evidence>
<dbReference type="SUPFAM" id="SSF52743">
    <property type="entry name" value="Subtilisin-like"/>
    <property type="match status" value="1"/>
</dbReference>
<feature type="signal peptide" evidence="9">
    <location>
        <begin position="1"/>
        <end position="40"/>
    </location>
</feature>
<dbReference type="PROSITE" id="PS00136">
    <property type="entry name" value="SUBTILASE_ASP"/>
    <property type="match status" value="1"/>
</dbReference>
<comment type="caution">
    <text evidence="11">The sequence shown here is derived from an EMBL/GenBank/DDBJ whole genome shotgun (WGS) entry which is preliminary data.</text>
</comment>
<dbReference type="EMBL" id="BNBT01000290">
    <property type="protein sequence ID" value="GHF01455.1"/>
    <property type="molecule type" value="Genomic_DNA"/>
</dbReference>
<keyword evidence="9" id="KW-0732">Signal</keyword>
<evidence type="ECO:0000256" key="6">
    <source>
        <dbReference type="PROSITE-ProRule" id="PRU01240"/>
    </source>
</evidence>
<dbReference type="PROSITE" id="PS51892">
    <property type="entry name" value="SUBTILASE"/>
    <property type="match status" value="1"/>
</dbReference>
<evidence type="ECO:0000256" key="4">
    <source>
        <dbReference type="ARBA" id="ARBA00022825"/>
    </source>
</evidence>
<dbReference type="InterPro" id="IPR000209">
    <property type="entry name" value="Peptidase_S8/S53_dom"/>
</dbReference>
<dbReference type="InterPro" id="IPR022398">
    <property type="entry name" value="Peptidase_S8_His-AS"/>
</dbReference>
<dbReference type="InterPro" id="IPR050131">
    <property type="entry name" value="Peptidase_S8_subtilisin-like"/>
</dbReference>
<dbReference type="InterPro" id="IPR015500">
    <property type="entry name" value="Peptidase_S8_subtilisin-rel"/>
</dbReference>
<comment type="similarity">
    <text evidence="1 6 7">Belongs to the peptidase S8 family.</text>
</comment>
<dbReference type="Proteomes" id="UP000608024">
    <property type="component" value="Unassembled WGS sequence"/>
</dbReference>
<dbReference type="AlphaFoldDB" id="A0A919AE83"/>